<protein>
    <submittedName>
        <fullName evidence="1">Uncharacterized protein</fullName>
    </submittedName>
</protein>
<evidence type="ECO:0000313" key="1">
    <source>
        <dbReference type="EMBL" id="CAG6750472.1"/>
    </source>
</evidence>
<reference evidence="1" key="1">
    <citation type="submission" date="2021-05" db="EMBL/GenBank/DDBJ databases">
        <authorList>
            <person name="Alioto T."/>
            <person name="Alioto T."/>
            <person name="Gomez Garrido J."/>
        </authorList>
    </citation>
    <scope>NUCLEOTIDE SEQUENCE</scope>
</reference>
<accession>A0A8D8ZQZ3</accession>
<dbReference type="AlphaFoldDB" id="A0A8D8ZQZ3"/>
<sequence>MSRLVTRMSFCLVTKPSRLVIKTSRLKTKTSCFVTKMSRLVVVSRDETYNFSSRYNPLSLESSHRVLVYTGCPILRDYLNLLRSCCNHTKNYSERMFIKTRG</sequence>
<name>A0A8D8ZQZ3_9HEMI</name>
<organism evidence="1">
    <name type="scientific">Cacopsylla melanoneura</name>
    <dbReference type="NCBI Taxonomy" id="428564"/>
    <lineage>
        <taxon>Eukaryota</taxon>
        <taxon>Metazoa</taxon>
        <taxon>Ecdysozoa</taxon>
        <taxon>Arthropoda</taxon>
        <taxon>Hexapoda</taxon>
        <taxon>Insecta</taxon>
        <taxon>Pterygota</taxon>
        <taxon>Neoptera</taxon>
        <taxon>Paraneoptera</taxon>
        <taxon>Hemiptera</taxon>
        <taxon>Sternorrhyncha</taxon>
        <taxon>Psylloidea</taxon>
        <taxon>Psyllidae</taxon>
        <taxon>Psyllinae</taxon>
        <taxon>Cacopsylla</taxon>
    </lineage>
</organism>
<proteinExistence type="predicted"/>
<dbReference type="EMBL" id="HBUF01526788">
    <property type="protein sequence ID" value="CAG6750472.1"/>
    <property type="molecule type" value="Transcribed_RNA"/>
</dbReference>